<organism evidence="9 10">
    <name type="scientific">Clostridium botulinum</name>
    <dbReference type="NCBI Taxonomy" id="1491"/>
    <lineage>
        <taxon>Bacteria</taxon>
        <taxon>Bacillati</taxon>
        <taxon>Bacillota</taxon>
        <taxon>Clostridia</taxon>
        <taxon>Eubacteriales</taxon>
        <taxon>Clostridiaceae</taxon>
        <taxon>Clostridium</taxon>
    </lineage>
</organism>
<keyword evidence="7 8" id="KW-0472">Membrane</keyword>
<feature type="transmembrane region" description="Helical" evidence="8">
    <location>
        <begin position="20"/>
        <end position="39"/>
    </location>
</feature>
<evidence type="ECO:0000313" key="9">
    <source>
        <dbReference type="EMBL" id="NFV25611.1"/>
    </source>
</evidence>
<dbReference type="CDD" id="cd06261">
    <property type="entry name" value="TM_PBP2"/>
    <property type="match status" value="1"/>
</dbReference>
<evidence type="ECO:0000256" key="4">
    <source>
        <dbReference type="ARBA" id="ARBA00022692"/>
    </source>
</evidence>
<comment type="similarity">
    <text evidence="8">Belongs to the binding-protein-dependent transport system permease family.</text>
</comment>
<feature type="transmembrane region" description="Helical" evidence="8">
    <location>
        <begin position="84"/>
        <end position="103"/>
    </location>
</feature>
<evidence type="ECO:0000256" key="7">
    <source>
        <dbReference type="ARBA" id="ARBA00023136"/>
    </source>
</evidence>
<evidence type="ECO:0000256" key="8">
    <source>
        <dbReference type="RuleBase" id="RU363032"/>
    </source>
</evidence>
<dbReference type="Pfam" id="PF00528">
    <property type="entry name" value="BPD_transp_1"/>
    <property type="match status" value="1"/>
</dbReference>
<name>A0A6B4JMH4_CLOBO</name>
<keyword evidence="4 8" id="KW-0812">Transmembrane</keyword>
<proteinExistence type="inferred from homology"/>
<keyword evidence="2 8" id="KW-0813">Transport</keyword>
<sequence length="213" mass="23716">MNYILSLMPQILEGLKVTLEVFVLTLILSIPLGIVVALARTSKFLVLRKLTGIYVLIMRGTPLLLQIVVIFFGLPTMGITFDRFTAAILAFVLNYAAYFGEIFRSGIISIDKGQYEAAEMLGLTSKDTFFRIILPQAIKRVIPPVANEITTLIKDTSLVYIIGLDELLKIAKIASNRDVTLIPLILAGAVYLVVIGILSKLLEKVEKKYEYYN</sequence>
<evidence type="ECO:0000256" key="6">
    <source>
        <dbReference type="ARBA" id="ARBA00022989"/>
    </source>
</evidence>
<dbReference type="SUPFAM" id="SSF161098">
    <property type="entry name" value="MetI-like"/>
    <property type="match status" value="1"/>
</dbReference>
<keyword evidence="3" id="KW-1003">Cell membrane</keyword>
<dbReference type="PANTHER" id="PTHR30614">
    <property type="entry name" value="MEMBRANE COMPONENT OF AMINO ACID ABC TRANSPORTER"/>
    <property type="match status" value="1"/>
</dbReference>
<dbReference type="EMBL" id="SXFB01000003">
    <property type="protein sequence ID" value="NFV25611.1"/>
    <property type="molecule type" value="Genomic_DNA"/>
</dbReference>
<feature type="transmembrane region" description="Helical" evidence="8">
    <location>
        <begin position="179"/>
        <end position="199"/>
    </location>
</feature>
<evidence type="ECO:0000256" key="1">
    <source>
        <dbReference type="ARBA" id="ARBA00004651"/>
    </source>
</evidence>
<evidence type="ECO:0000313" key="10">
    <source>
        <dbReference type="Proteomes" id="UP000486903"/>
    </source>
</evidence>
<dbReference type="AlphaFoldDB" id="A0A6B4JMH4"/>
<protein>
    <submittedName>
        <fullName evidence="9">Amino acid ABC transporter permease</fullName>
    </submittedName>
</protein>
<evidence type="ECO:0000256" key="2">
    <source>
        <dbReference type="ARBA" id="ARBA00022448"/>
    </source>
</evidence>
<dbReference type="Proteomes" id="UP000486903">
    <property type="component" value="Unassembled WGS sequence"/>
</dbReference>
<evidence type="ECO:0000256" key="5">
    <source>
        <dbReference type="ARBA" id="ARBA00022970"/>
    </source>
</evidence>
<dbReference type="NCBIfam" id="TIGR01726">
    <property type="entry name" value="HEQRo_perm_3TM"/>
    <property type="match status" value="1"/>
</dbReference>
<dbReference type="GO" id="GO:0022857">
    <property type="term" value="F:transmembrane transporter activity"/>
    <property type="evidence" value="ECO:0007669"/>
    <property type="project" value="InterPro"/>
</dbReference>
<comment type="subcellular location">
    <subcellularLocation>
        <location evidence="1 8">Cell membrane</location>
        <topology evidence="1 8">Multi-pass membrane protein</topology>
    </subcellularLocation>
</comment>
<dbReference type="PANTHER" id="PTHR30614:SF0">
    <property type="entry name" value="L-CYSTINE TRANSPORT SYSTEM PERMEASE PROTEIN TCYL"/>
    <property type="match status" value="1"/>
</dbReference>
<dbReference type="InterPro" id="IPR043429">
    <property type="entry name" value="ArtM/GltK/GlnP/TcyL/YhdX-like"/>
</dbReference>
<dbReference type="FunFam" id="1.10.3720.10:FF:000006">
    <property type="entry name" value="Glutamate/aspartate ABC transporter, permease protein GltK"/>
    <property type="match status" value="1"/>
</dbReference>
<dbReference type="InterPro" id="IPR010065">
    <property type="entry name" value="AA_ABC_transptr_permease_3TM"/>
</dbReference>
<dbReference type="InterPro" id="IPR000515">
    <property type="entry name" value="MetI-like"/>
</dbReference>
<gene>
    <name evidence="9" type="ORF">FDG31_05425</name>
</gene>
<accession>A0A6B4JMH4</accession>
<keyword evidence="6 8" id="KW-1133">Transmembrane helix</keyword>
<dbReference type="InterPro" id="IPR035906">
    <property type="entry name" value="MetI-like_sf"/>
</dbReference>
<dbReference type="PROSITE" id="PS50928">
    <property type="entry name" value="ABC_TM1"/>
    <property type="match status" value="1"/>
</dbReference>
<dbReference type="Gene3D" id="1.10.3720.10">
    <property type="entry name" value="MetI-like"/>
    <property type="match status" value="1"/>
</dbReference>
<dbReference type="GO" id="GO:0043190">
    <property type="term" value="C:ATP-binding cassette (ABC) transporter complex"/>
    <property type="evidence" value="ECO:0007669"/>
    <property type="project" value="InterPro"/>
</dbReference>
<comment type="caution">
    <text evidence="9">The sequence shown here is derived from an EMBL/GenBank/DDBJ whole genome shotgun (WGS) entry which is preliminary data.</text>
</comment>
<dbReference type="RefSeq" id="WP_003374378.1">
    <property type="nucleotide sequence ID" value="NZ_JACBBA010000003.1"/>
</dbReference>
<evidence type="ECO:0000256" key="3">
    <source>
        <dbReference type="ARBA" id="ARBA00022475"/>
    </source>
</evidence>
<keyword evidence="5" id="KW-0029">Amino-acid transport</keyword>
<dbReference type="GO" id="GO:0006865">
    <property type="term" value="P:amino acid transport"/>
    <property type="evidence" value="ECO:0007669"/>
    <property type="project" value="UniProtKB-KW"/>
</dbReference>
<feature type="transmembrane region" description="Helical" evidence="8">
    <location>
        <begin position="51"/>
        <end position="72"/>
    </location>
</feature>
<reference evidence="9 10" key="1">
    <citation type="submission" date="2019-04" db="EMBL/GenBank/DDBJ databases">
        <title>Genome sequencing of Clostridium botulinum Groups I-IV and Clostridium butyricum.</title>
        <authorList>
            <person name="Brunt J."/>
            <person name="Van Vliet A.H.M."/>
            <person name="Stringer S.C."/>
            <person name="Carter A.T."/>
            <person name="Peck M.W."/>
        </authorList>
    </citation>
    <scope>NUCLEOTIDE SEQUENCE [LARGE SCALE GENOMIC DNA]</scope>
    <source>
        <strain evidence="9 10">BL81</strain>
    </source>
</reference>